<accession>A0AA35LCA5</accession>
<dbReference type="Gene3D" id="3.30.70.330">
    <property type="match status" value="1"/>
</dbReference>
<evidence type="ECO:0000313" key="4">
    <source>
        <dbReference type="EMBL" id="CAI5793519.1"/>
    </source>
</evidence>
<dbReference type="InterPro" id="IPR035979">
    <property type="entry name" value="RBD_domain_sf"/>
</dbReference>
<feature type="compositionally biased region" description="Basic and acidic residues" evidence="2">
    <location>
        <begin position="766"/>
        <end position="788"/>
    </location>
</feature>
<dbReference type="PROSITE" id="PS50102">
    <property type="entry name" value="RRM"/>
    <property type="match status" value="1"/>
</dbReference>
<dbReference type="GO" id="GO:0003723">
    <property type="term" value="F:RNA binding"/>
    <property type="evidence" value="ECO:0007669"/>
    <property type="project" value="UniProtKB-UniRule"/>
</dbReference>
<evidence type="ECO:0000259" key="3">
    <source>
        <dbReference type="PROSITE" id="PS50102"/>
    </source>
</evidence>
<dbReference type="Proteomes" id="UP001178461">
    <property type="component" value="Chromosome Z"/>
</dbReference>
<dbReference type="PANTHER" id="PTHR12484:SF1">
    <property type="entry name" value="A-KINASE ANCHOR PROTEIN 17B"/>
    <property type="match status" value="1"/>
</dbReference>
<dbReference type="AlphaFoldDB" id="A0AA35LCA5"/>
<dbReference type="Pfam" id="PF25015">
    <property type="entry name" value="RBD_AKAP-17A"/>
    <property type="match status" value="1"/>
</dbReference>
<dbReference type="SUPFAM" id="SSF54928">
    <property type="entry name" value="RNA-binding domain, RBD"/>
    <property type="match status" value="1"/>
</dbReference>
<evidence type="ECO:0000256" key="1">
    <source>
        <dbReference type="PROSITE-ProRule" id="PRU00176"/>
    </source>
</evidence>
<feature type="region of interest" description="Disordered" evidence="2">
    <location>
        <begin position="759"/>
        <end position="805"/>
    </location>
</feature>
<dbReference type="EMBL" id="OX395140">
    <property type="protein sequence ID" value="CAI5793519.1"/>
    <property type="molecule type" value="Genomic_DNA"/>
</dbReference>
<keyword evidence="5" id="KW-1185">Reference proteome</keyword>
<feature type="compositionally biased region" description="Basic and acidic residues" evidence="2">
    <location>
        <begin position="282"/>
        <end position="314"/>
    </location>
</feature>
<gene>
    <name evidence="4" type="ORF">PODLI_1B018923</name>
</gene>
<feature type="region of interest" description="Disordered" evidence="2">
    <location>
        <begin position="839"/>
        <end position="869"/>
    </location>
</feature>
<dbReference type="CDD" id="cd12264">
    <property type="entry name" value="RRM_AKAP17A"/>
    <property type="match status" value="1"/>
</dbReference>
<keyword evidence="1" id="KW-0694">RNA-binding</keyword>
<feature type="region of interest" description="Disordered" evidence="2">
    <location>
        <begin position="682"/>
        <end position="706"/>
    </location>
</feature>
<dbReference type="InterPro" id="IPR056852">
    <property type="entry name" value="AK17A/B"/>
</dbReference>
<proteinExistence type="predicted"/>
<dbReference type="InterPro" id="IPR000504">
    <property type="entry name" value="RRM_dom"/>
</dbReference>
<feature type="domain" description="RRM" evidence="3">
    <location>
        <begin position="146"/>
        <end position="251"/>
    </location>
</feature>
<feature type="region of interest" description="Disordered" evidence="2">
    <location>
        <begin position="116"/>
        <end position="138"/>
    </location>
</feature>
<sequence>MNYTVVYDTSETMEFSAFHRLYLMPVVKMTICIVLPEPTGPTYIVPKWEVIEKLKKMVCPDRFASVKVTKNTKGFILCEGEADTNRVFCRLKEKLHGKMINLSGFKDDLQVVVMEPPSNPPAPQELEPTRELPEEDLAEQSKDSPGCIYLEGLPCKWFAVKGSGSESPREDVLRAVFEKFGKIKNIDVPMLDPYREEVVGGRMNNLTLRSLLNLRTFEAFVQYQESTSCSKAMETFKGMKLVFKGDDGKALACYIKVTSDTTDHFSDVAINQRNLEKTTLQELERERKRNEDRGRKGIERKRRDDEEKKTGEGKRKYKHKRHRQREIDWDTKRSRKQRKVTDAEDLWTEKMPNWEKKKHDIAQKREESMRLLSLLLNKVKDVAQASEQIGGPLLNLEIKRENCSFASQIQNAPKEQVNCLGQQESKNKSESTCQSAQLADAFIEEKQQEQEQQQEQQQHIPFKLPPLPDPFWRNTLNRPVAETISTYVTHSPHDSHSFGCSPNASREREFRKPKIYETDEFTHYLLNYYQTPEYARDFPRVDNPANKSQWQRVVYYNKDSFRINLQNKDRQCMTDLICVPNTQEKSSRRSDNWEVMDEEPEVMPKSQACARKFAKSYRGKDLSNQAEEGTLRGKLNSRVLVSATHDRKSEAEDTEMVAMASHKLVGRVNKLKDVLEEISSDSESFSEALNESRSKKERKNGGGCKVSPFGQKMVRDLSISVQNDCCGAQGIECSKHSFFSRSEYCDSARHSKLKLRTTYKRTSSKVRGEEQRVKWTSSDEEREADQKNNRKRYSGNNLSDDEPQFFKSNHCEEMESLGKMSHHKRKCKTHHIMPGAVKAKDATHSGGSPFQEAHPKADKGNVDINKTGENGCEINEKQRIFKASARRVVSGQ</sequence>
<feature type="region of interest" description="Disordered" evidence="2">
    <location>
        <begin position="281"/>
        <end position="344"/>
    </location>
</feature>
<evidence type="ECO:0000313" key="5">
    <source>
        <dbReference type="Proteomes" id="UP001178461"/>
    </source>
</evidence>
<dbReference type="PANTHER" id="PTHR12484">
    <property type="entry name" value="B-LYMPHOCYTE ANTIGEN-RELATED"/>
    <property type="match status" value="1"/>
</dbReference>
<feature type="region of interest" description="Disordered" evidence="2">
    <location>
        <begin position="445"/>
        <end position="464"/>
    </location>
</feature>
<evidence type="ECO:0000256" key="2">
    <source>
        <dbReference type="SAM" id="MobiDB-lite"/>
    </source>
</evidence>
<organism evidence="4 5">
    <name type="scientific">Podarcis lilfordi</name>
    <name type="common">Lilford's wall lizard</name>
    <dbReference type="NCBI Taxonomy" id="74358"/>
    <lineage>
        <taxon>Eukaryota</taxon>
        <taxon>Metazoa</taxon>
        <taxon>Chordata</taxon>
        <taxon>Craniata</taxon>
        <taxon>Vertebrata</taxon>
        <taxon>Euteleostomi</taxon>
        <taxon>Lepidosauria</taxon>
        <taxon>Squamata</taxon>
        <taxon>Bifurcata</taxon>
        <taxon>Unidentata</taxon>
        <taxon>Episquamata</taxon>
        <taxon>Laterata</taxon>
        <taxon>Lacertibaenia</taxon>
        <taxon>Lacertidae</taxon>
        <taxon>Podarcis</taxon>
    </lineage>
</organism>
<dbReference type="InterPro" id="IPR012677">
    <property type="entry name" value="Nucleotide-bd_a/b_plait_sf"/>
</dbReference>
<feature type="compositionally biased region" description="Basic residues" evidence="2">
    <location>
        <begin position="315"/>
        <end position="324"/>
    </location>
</feature>
<protein>
    <submittedName>
        <fullName evidence="4">A-kinase anchor protein 17B</fullName>
    </submittedName>
</protein>
<reference evidence="4" key="1">
    <citation type="submission" date="2022-12" db="EMBL/GenBank/DDBJ databases">
        <authorList>
            <person name="Alioto T."/>
            <person name="Alioto T."/>
            <person name="Gomez Garrido J."/>
        </authorList>
    </citation>
    <scope>NUCLEOTIDE SEQUENCE</scope>
</reference>
<name>A0AA35LCA5_9SAUR</name>